<dbReference type="InterPro" id="IPR032466">
    <property type="entry name" value="Metal_Hydrolase"/>
</dbReference>
<keyword evidence="3 5" id="KW-0378">Hydrolase</keyword>
<sequence length="385" mass="40243">MSHTTVFHNAHVLTERGFERDLGVVVEDGHIVAVLPGEAPGAGEQVDLQGGYLVPGFIDTQVNGGGDVLFNDAPTVDGLRRIAAAHRRFGTTGLMPTLISDDVAVMQRAIEAVREAIAQGVPGILGIHLEGPYLAEARKGVHDPHRFHTPDAAELDLIAALGVGRTMVTLAPERFAPATLRALADRGVIVCAGHTAATYEQLRDAFAAGVRGVTHLFNAMTPLGSREPGAVGAALEDPDSWCGIIVDGYHVHEAALRVAIAAKPRGRMMLVTDAMPPVGGEREGFSLYGVPMTCRDGKCTTADGTLAGSALDMASAVRNTVERVGLPLDEACRMASAYPADFLGLGGELGRIAPGYRADLVWLDAGLRVQGSWIGGRQAGSASPG</sequence>
<dbReference type="PANTHER" id="PTHR11113:SF14">
    <property type="entry name" value="N-ACETYLGLUCOSAMINE-6-PHOSPHATE DEACETYLASE"/>
    <property type="match status" value="1"/>
</dbReference>
<evidence type="ECO:0000313" key="7">
    <source>
        <dbReference type="EMBL" id="MFC5571222.1"/>
    </source>
</evidence>
<accession>A0ABW0SQ86</accession>
<keyword evidence="4 5" id="KW-0119">Carbohydrate metabolism</keyword>
<dbReference type="Pfam" id="PF01979">
    <property type="entry name" value="Amidohydro_1"/>
    <property type="match status" value="1"/>
</dbReference>
<evidence type="ECO:0000256" key="1">
    <source>
        <dbReference type="ARBA" id="ARBA00010716"/>
    </source>
</evidence>
<organism evidence="7 8">
    <name type="scientific">Lysobacter yangpyeongensis</name>
    <dbReference type="NCBI Taxonomy" id="346182"/>
    <lineage>
        <taxon>Bacteria</taxon>
        <taxon>Pseudomonadati</taxon>
        <taxon>Pseudomonadota</taxon>
        <taxon>Gammaproteobacteria</taxon>
        <taxon>Lysobacterales</taxon>
        <taxon>Lysobacteraceae</taxon>
        <taxon>Lysobacter</taxon>
    </lineage>
</organism>
<evidence type="ECO:0000256" key="5">
    <source>
        <dbReference type="PIRNR" id="PIRNR038994"/>
    </source>
</evidence>
<dbReference type="CDD" id="cd00854">
    <property type="entry name" value="NagA"/>
    <property type="match status" value="1"/>
</dbReference>
<evidence type="ECO:0000256" key="4">
    <source>
        <dbReference type="ARBA" id="ARBA00023277"/>
    </source>
</evidence>
<dbReference type="PANTHER" id="PTHR11113">
    <property type="entry name" value="N-ACETYLGLUCOSAMINE-6-PHOSPHATE DEACETYLASE"/>
    <property type="match status" value="1"/>
</dbReference>
<evidence type="ECO:0000313" key="8">
    <source>
        <dbReference type="Proteomes" id="UP001596036"/>
    </source>
</evidence>
<comment type="caution">
    <text evidence="7">The sequence shown here is derived from an EMBL/GenBank/DDBJ whole genome shotgun (WGS) entry which is preliminary data.</text>
</comment>
<reference evidence="8" key="1">
    <citation type="journal article" date="2019" name="Int. J. Syst. Evol. Microbiol.">
        <title>The Global Catalogue of Microorganisms (GCM) 10K type strain sequencing project: providing services to taxonomists for standard genome sequencing and annotation.</title>
        <authorList>
            <consortium name="The Broad Institute Genomics Platform"/>
            <consortium name="The Broad Institute Genome Sequencing Center for Infectious Disease"/>
            <person name="Wu L."/>
            <person name="Ma J."/>
        </authorList>
    </citation>
    <scope>NUCLEOTIDE SEQUENCE [LARGE SCALE GENOMIC DNA]</scope>
    <source>
        <strain evidence="8">KACC 11407</strain>
    </source>
</reference>
<keyword evidence="8" id="KW-1185">Reference proteome</keyword>
<keyword evidence="2" id="KW-0479">Metal-binding</keyword>
<protein>
    <submittedName>
        <fullName evidence="7">N-acetylglucosamine-6-phosphate deacetylase</fullName>
        <ecNumber evidence="7">3.5.1.25</ecNumber>
    </submittedName>
</protein>
<dbReference type="Gene3D" id="2.30.40.10">
    <property type="entry name" value="Urease, subunit C, domain 1"/>
    <property type="match status" value="1"/>
</dbReference>
<dbReference type="EC" id="3.5.1.25" evidence="7"/>
<dbReference type="SUPFAM" id="SSF51556">
    <property type="entry name" value="Metallo-dependent hydrolases"/>
    <property type="match status" value="1"/>
</dbReference>
<comment type="similarity">
    <text evidence="1 5">Belongs to the metallo-dependent hydrolases superfamily. NagA family.</text>
</comment>
<name>A0ABW0SQ86_9GAMM</name>
<dbReference type="NCBIfam" id="TIGR00221">
    <property type="entry name" value="nagA"/>
    <property type="match status" value="1"/>
</dbReference>
<dbReference type="InterPro" id="IPR006680">
    <property type="entry name" value="Amidohydro-rel"/>
</dbReference>
<gene>
    <name evidence="7" type="primary">nagA</name>
    <name evidence="7" type="ORF">ACFPN1_14245</name>
</gene>
<evidence type="ECO:0000256" key="2">
    <source>
        <dbReference type="ARBA" id="ARBA00022723"/>
    </source>
</evidence>
<dbReference type="InterPro" id="IPR011059">
    <property type="entry name" value="Metal-dep_hydrolase_composite"/>
</dbReference>
<feature type="domain" description="Amidohydrolase-related" evidence="6">
    <location>
        <begin position="52"/>
        <end position="365"/>
    </location>
</feature>
<dbReference type="RefSeq" id="WP_386755813.1">
    <property type="nucleotide sequence ID" value="NZ_JBHSNM010000006.1"/>
</dbReference>
<dbReference type="SUPFAM" id="SSF51338">
    <property type="entry name" value="Composite domain of metallo-dependent hydrolases"/>
    <property type="match status" value="1"/>
</dbReference>
<evidence type="ECO:0000256" key="3">
    <source>
        <dbReference type="ARBA" id="ARBA00022801"/>
    </source>
</evidence>
<dbReference type="EMBL" id="JBHSNM010000006">
    <property type="protein sequence ID" value="MFC5571222.1"/>
    <property type="molecule type" value="Genomic_DNA"/>
</dbReference>
<dbReference type="Proteomes" id="UP001596036">
    <property type="component" value="Unassembled WGS sequence"/>
</dbReference>
<dbReference type="Gene3D" id="3.20.20.140">
    <property type="entry name" value="Metal-dependent hydrolases"/>
    <property type="match status" value="1"/>
</dbReference>
<proteinExistence type="inferred from homology"/>
<dbReference type="InterPro" id="IPR003764">
    <property type="entry name" value="GlcNAc_6-P_deAcase"/>
</dbReference>
<dbReference type="PIRSF" id="PIRSF038994">
    <property type="entry name" value="NagA"/>
    <property type="match status" value="1"/>
</dbReference>
<evidence type="ECO:0000259" key="6">
    <source>
        <dbReference type="Pfam" id="PF01979"/>
    </source>
</evidence>
<dbReference type="GO" id="GO:0008448">
    <property type="term" value="F:N-acetylglucosamine-6-phosphate deacetylase activity"/>
    <property type="evidence" value="ECO:0007669"/>
    <property type="project" value="UniProtKB-EC"/>
</dbReference>